<keyword evidence="3" id="KW-1185">Reference proteome</keyword>
<sequence>MATSSNNPAIAPRYGLGRAGGPSGAQNSFNTPAAAYGSNAKTQQRIEAERMERDRRLREERERMEQAGQNSLAELGEEQREEINEAVSEAREHVERGKERGG</sequence>
<dbReference type="EMBL" id="MU004303">
    <property type="protein sequence ID" value="KAF2659872.1"/>
    <property type="molecule type" value="Genomic_DNA"/>
</dbReference>
<name>A0A6A6TJF3_9PLEO</name>
<feature type="region of interest" description="Disordered" evidence="1">
    <location>
        <begin position="1"/>
        <end position="102"/>
    </location>
</feature>
<evidence type="ECO:0000313" key="3">
    <source>
        <dbReference type="Proteomes" id="UP000799324"/>
    </source>
</evidence>
<gene>
    <name evidence="2" type="ORF">K491DRAFT_675159</name>
</gene>
<reference evidence="2" key="1">
    <citation type="journal article" date="2020" name="Stud. Mycol.">
        <title>101 Dothideomycetes genomes: a test case for predicting lifestyles and emergence of pathogens.</title>
        <authorList>
            <person name="Haridas S."/>
            <person name="Albert R."/>
            <person name="Binder M."/>
            <person name="Bloem J."/>
            <person name="Labutti K."/>
            <person name="Salamov A."/>
            <person name="Andreopoulos B."/>
            <person name="Baker S."/>
            <person name="Barry K."/>
            <person name="Bills G."/>
            <person name="Bluhm B."/>
            <person name="Cannon C."/>
            <person name="Castanera R."/>
            <person name="Culley D."/>
            <person name="Daum C."/>
            <person name="Ezra D."/>
            <person name="Gonzalez J."/>
            <person name="Henrissat B."/>
            <person name="Kuo A."/>
            <person name="Liang C."/>
            <person name="Lipzen A."/>
            <person name="Lutzoni F."/>
            <person name="Magnuson J."/>
            <person name="Mondo S."/>
            <person name="Nolan M."/>
            <person name="Ohm R."/>
            <person name="Pangilinan J."/>
            <person name="Park H.-J."/>
            <person name="Ramirez L."/>
            <person name="Alfaro M."/>
            <person name="Sun H."/>
            <person name="Tritt A."/>
            <person name="Yoshinaga Y."/>
            <person name="Zwiers L.-H."/>
            <person name="Turgeon B."/>
            <person name="Goodwin S."/>
            <person name="Spatafora J."/>
            <person name="Crous P."/>
            <person name="Grigoriev I."/>
        </authorList>
    </citation>
    <scope>NUCLEOTIDE SEQUENCE</scope>
    <source>
        <strain evidence="2">CBS 122681</strain>
    </source>
</reference>
<dbReference type="Proteomes" id="UP000799324">
    <property type="component" value="Unassembled WGS sequence"/>
</dbReference>
<dbReference type="AlphaFoldDB" id="A0A6A6TJF3"/>
<protein>
    <submittedName>
        <fullName evidence="2">Uncharacterized protein</fullName>
    </submittedName>
</protein>
<organism evidence="2 3">
    <name type="scientific">Lophiostoma macrostomum CBS 122681</name>
    <dbReference type="NCBI Taxonomy" id="1314788"/>
    <lineage>
        <taxon>Eukaryota</taxon>
        <taxon>Fungi</taxon>
        <taxon>Dikarya</taxon>
        <taxon>Ascomycota</taxon>
        <taxon>Pezizomycotina</taxon>
        <taxon>Dothideomycetes</taxon>
        <taxon>Pleosporomycetidae</taxon>
        <taxon>Pleosporales</taxon>
        <taxon>Lophiostomataceae</taxon>
        <taxon>Lophiostoma</taxon>
    </lineage>
</organism>
<evidence type="ECO:0000313" key="2">
    <source>
        <dbReference type="EMBL" id="KAF2659872.1"/>
    </source>
</evidence>
<accession>A0A6A6TJF3</accession>
<feature type="compositionally biased region" description="Basic and acidic residues" evidence="1">
    <location>
        <begin position="77"/>
        <end position="102"/>
    </location>
</feature>
<proteinExistence type="predicted"/>
<evidence type="ECO:0000256" key="1">
    <source>
        <dbReference type="SAM" id="MobiDB-lite"/>
    </source>
</evidence>
<feature type="compositionally biased region" description="Basic and acidic residues" evidence="1">
    <location>
        <begin position="44"/>
        <end position="65"/>
    </location>
</feature>